<gene>
    <name evidence="2" type="ORF">OG994_17500</name>
</gene>
<organism evidence="2 3">
    <name type="scientific">Micromonospora globbae</name>
    <dbReference type="NCBI Taxonomy" id="1894969"/>
    <lineage>
        <taxon>Bacteria</taxon>
        <taxon>Bacillati</taxon>
        <taxon>Actinomycetota</taxon>
        <taxon>Actinomycetes</taxon>
        <taxon>Micromonosporales</taxon>
        <taxon>Micromonosporaceae</taxon>
        <taxon>Micromonospora</taxon>
    </lineage>
</organism>
<feature type="region of interest" description="Disordered" evidence="1">
    <location>
        <begin position="102"/>
        <end position="122"/>
    </location>
</feature>
<dbReference type="RefSeq" id="WP_328850348.1">
    <property type="nucleotide sequence ID" value="NZ_CP108084.1"/>
</dbReference>
<evidence type="ECO:0000313" key="3">
    <source>
        <dbReference type="Proteomes" id="UP001432190"/>
    </source>
</evidence>
<feature type="compositionally biased region" description="Low complexity" evidence="1">
    <location>
        <begin position="104"/>
        <end position="122"/>
    </location>
</feature>
<keyword evidence="3" id="KW-1185">Reference proteome</keyword>
<accession>A0ABZ1S085</accession>
<dbReference type="Proteomes" id="UP001432190">
    <property type="component" value="Chromosome"/>
</dbReference>
<evidence type="ECO:0000256" key="1">
    <source>
        <dbReference type="SAM" id="MobiDB-lite"/>
    </source>
</evidence>
<evidence type="ECO:0008006" key="4">
    <source>
        <dbReference type="Google" id="ProtNLM"/>
    </source>
</evidence>
<protein>
    <recommendedName>
        <fullName evidence="4">Ferritin-like domain-containing protein</fullName>
    </recommendedName>
</protein>
<reference evidence="2" key="1">
    <citation type="submission" date="2022-10" db="EMBL/GenBank/DDBJ databases">
        <title>The complete genomes of actinobacterial strains from the NBC collection.</title>
        <authorList>
            <person name="Joergensen T.S."/>
            <person name="Alvarez Arevalo M."/>
            <person name="Sterndorff E.B."/>
            <person name="Faurdal D."/>
            <person name="Vuksanovic O."/>
            <person name="Mourched A.-S."/>
            <person name="Charusanti P."/>
            <person name="Shaw S."/>
            <person name="Blin K."/>
            <person name="Weber T."/>
        </authorList>
    </citation>
    <scope>NUCLEOTIDE SEQUENCE</scope>
    <source>
        <strain evidence="2">NBC_00256</strain>
    </source>
</reference>
<proteinExistence type="predicted"/>
<dbReference type="InterPro" id="IPR006311">
    <property type="entry name" value="TAT_signal"/>
</dbReference>
<evidence type="ECO:0000313" key="2">
    <source>
        <dbReference type="EMBL" id="WUP47437.1"/>
    </source>
</evidence>
<name>A0ABZ1S085_9ACTN</name>
<sequence>MARGRTAQRIPAPGHSRRGLLRAGGLLALGAAAAPLAGCDLLGGDDEAPKAPDPLRPLLDEALTLATAYQDAATAHPDLAARLTPIAEAHRAHAGELARLIGVTPPSSTPAPSGAPSTDPDATLADLRQRERAGRDAAVAACASAPAERAPLVGSIAAARATHLEALK</sequence>
<dbReference type="PROSITE" id="PS51318">
    <property type="entry name" value="TAT"/>
    <property type="match status" value="1"/>
</dbReference>
<dbReference type="EMBL" id="CP108084">
    <property type="protein sequence ID" value="WUP47437.1"/>
    <property type="molecule type" value="Genomic_DNA"/>
</dbReference>